<keyword evidence="1" id="KW-0808">Transferase</keyword>
<dbReference type="CDD" id="cd03801">
    <property type="entry name" value="GT4_PimA-like"/>
    <property type="match status" value="1"/>
</dbReference>
<dbReference type="RefSeq" id="WP_011007322.1">
    <property type="nucleotide sequence ID" value="NZ_DAIOPL010000025.1"/>
</dbReference>
<comment type="caution">
    <text evidence="1">The sequence shown here is derived from an EMBL/GenBank/DDBJ whole genome shotgun (WGS) entry which is preliminary data.</text>
</comment>
<dbReference type="Pfam" id="PF13692">
    <property type="entry name" value="Glyco_trans_1_4"/>
    <property type="match status" value="1"/>
</dbReference>
<name>A0A832SQH1_9CREN</name>
<protein>
    <submittedName>
        <fullName evidence="1">Glycosyltransferase family 4 protein</fullName>
    </submittedName>
</protein>
<organism evidence="1 2">
    <name type="scientific">Pyrobaculum aerophilum</name>
    <dbReference type="NCBI Taxonomy" id="13773"/>
    <lineage>
        <taxon>Archaea</taxon>
        <taxon>Thermoproteota</taxon>
        <taxon>Thermoprotei</taxon>
        <taxon>Thermoproteales</taxon>
        <taxon>Thermoproteaceae</taxon>
        <taxon>Pyrobaculum</taxon>
    </lineage>
</organism>
<dbReference type="GO" id="GO:0016740">
    <property type="term" value="F:transferase activity"/>
    <property type="evidence" value="ECO:0007669"/>
    <property type="project" value="UniProtKB-KW"/>
</dbReference>
<dbReference type="PANTHER" id="PTHR12526">
    <property type="entry name" value="GLYCOSYLTRANSFERASE"/>
    <property type="match status" value="1"/>
</dbReference>
<dbReference type="OMA" id="ERTTMFQ"/>
<accession>A0A832SQH1</accession>
<proteinExistence type="predicted"/>
<evidence type="ECO:0000313" key="2">
    <source>
        <dbReference type="Proteomes" id="UP000651120"/>
    </source>
</evidence>
<gene>
    <name evidence="1" type="ORF">HA333_02065</name>
</gene>
<dbReference type="AlphaFoldDB" id="A0A832SQH1"/>
<dbReference type="Gene3D" id="3.40.50.2000">
    <property type="entry name" value="Glycogen Phosphorylase B"/>
    <property type="match status" value="2"/>
</dbReference>
<dbReference type="PANTHER" id="PTHR12526:SF622">
    <property type="entry name" value="GLYCOSYLTRANSFERASE (GROUP I)"/>
    <property type="match status" value="1"/>
</dbReference>
<evidence type="ECO:0000313" key="1">
    <source>
        <dbReference type="EMBL" id="HII46275.1"/>
    </source>
</evidence>
<reference evidence="1" key="1">
    <citation type="journal article" date="2020" name="bioRxiv">
        <title>A rank-normalized archaeal taxonomy based on genome phylogeny resolves widespread incomplete and uneven classifications.</title>
        <authorList>
            <person name="Rinke C."/>
            <person name="Chuvochina M."/>
            <person name="Mussig A.J."/>
            <person name="Chaumeil P.-A."/>
            <person name="Waite D.W."/>
            <person name="Whitman W.B."/>
            <person name="Parks D.H."/>
            <person name="Hugenholtz P."/>
        </authorList>
    </citation>
    <scope>NUCLEOTIDE SEQUENCE</scope>
    <source>
        <strain evidence="1">UBA8839</strain>
    </source>
</reference>
<sequence>MKWSYITIFDPRYYPRPLFFYKCCKLPVFYLRTFIGYLRNPSKKPNIQKYPSSGVSSNFIRDPLESIYKCQRQDNKLLIDSLIFEALYAPYVKKIDSNGVIVMNPHGVFAAKGLRRKVILDLMDLWSCEDNKMYINAVDYKAMKKADYVIAWSKAIREFLRKIGVKNVVYLPLGIDLTFFDPTRYEPYLFFNKYPHVIDKFRVVYSGGLWYVNNREVLGVLKLLKAFKIIETKRRDVALLIQAPSKVVEMAKEVGVKNFIYVERTANSNDPLRLSFLRSADILVLTGSKYPSVYLAERTTMFQYMATGRAILAEMTLGVRGVLRHGETGYLVEIDKPESIADAILELVKDDGLRKYIGRNARFQLEQYYTWDKLYERAKFILT</sequence>
<dbReference type="EMBL" id="DUJP01000010">
    <property type="protein sequence ID" value="HII46275.1"/>
    <property type="molecule type" value="Genomic_DNA"/>
</dbReference>
<dbReference type="Proteomes" id="UP000651120">
    <property type="component" value="Unassembled WGS sequence"/>
</dbReference>
<dbReference type="SUPFAM" id="SSF53756">
    <property type="entry name" value="UDP-Glycosyltransferase/glycogen phosphorylase"/>
    <property type="match status" value="1"/>
</dbReference>